<proteinExistence type="predicted"/>
<name>A0A645IA96_9ZZZZ</name>
<keyword evidence="1" id="KW-0812">Transmembrane</keyword>
<dbReference type="EMBL" id="VSSQ01103394">
    <property type="protein sequence ID" value="MPN44343.1"/>
    <property type="molecule type" value="Genomic_DNA"/>
</dbReference>
<keyword evidence="1" id="KW-0472">Membrane</keyword>
<sequence length="200" mass="22535">MTAATSTSRAARWLADLQRIHQRVKALVEQLVDLAHHARKLGRVEMALHHVDHVLHQQIALHLHDGRRRRTHEQHHEVVARLGAFLGAIAILVVELGVVERHLDGGALVCKLIQAHAHLVERLAEILVAAHRPAHLEHMRLGVELDARLFLIRARRPCCQGAGACVLPQRTKRLLQLLEIDFIAQLHLSVHMDFEGCVVM</sequence>
<keyword evidence="1" id="KW-1133">Transmembrane helix</keyword>
<feature type="transmembrane region" description="Helical" evidence="1">
    <location>
        <begin position="78"/>
        <end position="99"/>
    </location>
</feature>
<comment type="caution">
    <text evidence="2">The sequence shown here is derived from an EMBL/GenBank/DDBJ whole genome shotgun (WGS) entry which is preliminary data.</text>
</comment>
<dbReference type="AlphaFoldDB" id="A0A645IA96"/>
<evidence type="ECO:0000256" key="1">
    <source>
        <dbReference type="SAM" id="Phobius"/>
    </source>
</evidence>
<reference evidence="2" key="1">
    <citation type="submission" date="2019-08" db="EMBL/GenBank/DDBJ databases">
        <authorList>
            <person name="Kucharzyk K."/>
            <person name="Murdoch R.W."/>
            <person name="Higgins S."/>
            <person name="Loffler F."/>
        </authorList>
    </citation>
    <scope>NUCLEOTIDE SEQUENCE</scope>
</reference>
<organism evidence="2">
    <name type="scientific">bioreactor metagenome</name>
    <dbReference type="NCBI Taxonomy" id="1076179"/>
    <lineage>
        <taxon>unclassified sequences</taxon>
        <taxon>metagenomes</taxon>
        <taxon>ecological metagenomes</taxon>
    </lineage>
</organism>
<protein>
    <submittedName>
        <fullName evidence="2">Uncharacterized protein</fullName>
    </submittedName>
</protein>
<accession>A0A645IA96</accession>
<gene>
    <name evidence="2" type="ORF">SDC9_191907</name>
</gene>
<evidence type="ECO:0000313" key="2">
    <source>
        <dbReference type="EMBL" id="MPN44343.1"/>
    </source>
</evidence>